<name>A0A4V6DVR2_9BACT</name>
<sequence>MKDRRTNPDLSVFHPIIESDTLLCLHGGRVQLKAKKAKKIQSKKTPIMLHNEIQGASISGCFNPPVLGGPCTKVALVFPHTYSSHKINDKHAVLHMGLIGISMKGYPIFAIPKSNKIKFAPMKIQANKLRKVKNKKQEWEQVILGGK</sequence>
<comment type="caution">
    <text evidence="1">The sequence shown here is derived from an EMBL/GenBank/DDBJ whole genome shotgun (WGS) entry which is preliminary data.</text>
</comment>
<protein>
    <submittedName>
        <fullName evidence="1">Uncharacterized protein</fullName>
    </submittedName>
</protein>
<gene>
    <name evidence="1" type="ORF">CQA76_08735</name>
</gene>
<dbReference type="Proteomes" id="UP000310353">
    <property type="component" value="Unassembled WGS sequence"/>
</dbReference>
<reference evidence="1 2" key="1">
    <citation type="submission" date="2018-05" db="EMBL/GenBank/DDBJ databases">
        <title>Novel Campyloabacter and Helicobacter Species and Strains.</title>
        <authorList>
            <person name="Mannion A.J."/>
            <person name="Shen Z."/>
            <person name="Fox J.G."/>
        </authorList>
    </citation>
    <scope>NUCLEOTIDE SEQUENCE [LARGE SCALE GENOMIC DNA]</scope>
    <source>
        <strain evidence="2">MIT17-670</strain>
    </source>
</reference>
<dbReference type="AlphaFoldDB" id="A0A4V6DVR2"/>
<evidence type="ECO:0000313" key="1">
    <source>
        <dbReference type="EMBL" id="TKX28472.1"/>
    </source>
</evidence>
<dbReference type="EMBL" id="NXMA01000030">
    <property type="protein sequence ID" value="TKX28472.1"/>
    <property type="molecule type" value="Genomic_DNA"/>
</dbReference>
<organism evidence="1 2">
    <name type="scientific">Campylobacter aviculae</name>
    <dbReference type="NCBI Taxonomy" id="2510190"/>
    <lineage>
        <taxon>Bacteria</taxon>
        <taxon>Pseudomonadati</taxon>
        <taxon>Campylobacterota</taxon>
        <taxon>Epsilonproteobacteria</taxon>
        <taxon>Campylobacterales</taxon>
        <taxon>Campylobacteraceae</taxon>
        <taxon>Campylobacter</taxon>
    </lineage>
</organism>
<keyword evidence="2" id="KW-1185">Reference proteome</keyword>
<accession>A0A4V6DVR2</accession>
<feature type="non-terminal residue" evidence="1">
    <location>
        <position position="147"/>
    </location>
</feature>
<proteinExistence type="predicted"/>
<evidence type="ECO:0000313" key="2">
    <source>
        <dbReference type="Proteomes" id="UP000310353"/>
    </source>
</evidence>